<reference evidence="1" key="1">
    <citation type="submission" date="2019-03" db="EMBL/GenBank/DDBJ databases">
        <title>Lake Tanganyika Metagenome-Assembled Genomes (MAGs).</title>
        <authorList>
            <person name="Tran P."/>
        </authorList>
    </citation>
    <scope>NUCLEOTIDE SEQUENCE</scope>
    <source>
        <strain evidence="1">K_DeepCast_150m_m2_040</strain>
    </source>
</reference>
<dbReference type="EMBL" id="VGIR01000009">
    <property type="protein sequence ID" value="MBM3330736.1"/>
    <property type="molecule type" value="Genomic_DNA"/>
</dbReference>
<dbReference type="AlphaFoldDB" id="A0A937XER3"/>
<gene>
    <name evidence="1" type="ORF">FJY68_02650</name>
</gene>
<dbReference type="SUPFAM" id="SSF159713">
    <property type="entry name" value="Dhaf3308-like"/>
    <property type="match status" value="1"/>
</dbReference>
<accession>A0A937XER3</accession>
<evidence type="ECO:0008006" key="3">
    <source>
        <dbReference type="Google" id="ProtNLM"/>
    </source>
</evidence>
<evidence type="ECO:0000313" key="1">
    <source>
        <dbReference type="EMBL" id="MBM3330736.1"/>
    </source>
</evidence>
<proteinExistence type="predicted"/>
<organism evidence="1 2">
    <name type="scientific">candidate division WOR-3 bacterium</name>
    <dbReference type="NCBI Taxonomy" id="2052148"/>
    <lineage>
        <taxon>Bacteria</taxon>
        <taxon>Bacteria division WOR-3</taxon>
    </lineage>
</organism>
<sequence>MVDIFGVLRERAFERMVKAPPEDFLVRGIWKVELAFKPNPAERTFKYTFWIAMTRGQGACYCTGDDQRGRELVGHDVRELVTGKTCISIAALDSLYATLERRPAATYQLVGTPIDKTDARTEIILHEAERLVSGICARPARVVNVGLVGNIVRDLVARGYDVRASDMERDTVGTHVHGVLVEDGTRTFDLVRDSDLAIVTGMTIATDSLELIVEEARKAGTRLLVFAETGANFGEEYCRSIGVDTVVSEPFPFYIFQGTSTIEVYRRT</sequence>
<evidence type="ECO:0000313" key="2">
    <source>
        <dbReference type="Proteomes" id="UP000779900"/>
    </source>
</evidence>
<name>A0A937XER3_UNCW3</name>
<protein>
    <recommendedName>
        <fullName evidence="3">Heavy-metal chelation domain-containing protein</fullName>
    </recommendedName>
</protein>
<dbReference type="Proteomes" id="UP000779900">
    <property type="component" value="Unassembled WGS sequence"/>
</dbReference>
<dbReference type="Gene3D" id="3.40.50.11590">
    <property type="match status" value="1"/>
</dbReference>
<comment type="caution">
    <text evidence="1">The sequence shown here is derived from an EMBL/GenBank/DDBJ whole genome shotgun (WGS) entry which is preliminary data.</text>
</comment>